<accession>A0A7C4EUB5</accession>
<protein>
    <submittedName>
        <fullName evidence="1">DUF2889 domain-containing protein</fullName>
    </submittedName>
</protein>
<proteinExistence type="predicted"/>
<dbReference type="Pfam" id="PF11136">
    <property type="entry name" value="DUF2889"/>
    <property type="match status" value="1"/>
</dbReference>
<organism evidence="1">
    <name type="scientific">Desulfomonile tiedjei</name>
    <dbReference type="NCBI Taxonomy" id="2358"/>
    <lineage>
        <taxon>Bacteria</taxon>
        <taxon>Pseudomonadati</taxon>
        <taxon>Thermodesulfobacteriota</taxon>
        <taxon>Desulfomonilia</taxon>
        <taxon>Desulfomonilales</taxon>
        <taxon>Desulfomonilaceae</taxon>
        <taxon>Desulfomonile</taxon>
    </lineage>
</organism>
<dbReference type="InterPro" id="IPR021312">
    <property type="entry name" value="DUF2889"/>
</dbReference>
<reference evidence="1" key="1">
    <citation type="journal article" date="2020" name="mSystems">
        <title>Genome- and Community-Level Interaction Insights into Carbon Utilization and Element Cycling Functions of Hydrothermarchaeota in Hydrothermal Sediment.</title>
        <authorList>
            <person name="Zhou Z."/>
            <person name="Liu Y."/>
            <person name="Xu W."/>
            <person name="Pan J."/>
            <person name="Luo Z.H."/>
            <person name="Li M."/>
        </authorList>
    </citation>
    <scope>NUCLEOTIDE SEQUENCE [LARGE SCALE GENOMIC DNA]</scope>
    <source>
        <strain evidence="1">SpSt-769</strain>
    </source>
</reference>
<dbReference type="EMBL" id="DTGT01000423">
    <property type="protein sequence ID" value="HGH62205.1"/>
    <property type="molecule type" value="Genomic_DNA"/>
</dbReference>
<gene>
    <name evidence="1" type="ORF">ENV54_13010</name>
</gene>
<dbReference type="AlphaFoldDB" id="A0A7C4EUB5"/>
<sequence>MLSYARAKSIGVQKQDYDVRVVSGVLEDELYAMQCEMQVHWPTLTIDAVQTRMKRFTTERCVKAEKVFNKAEGWKLEKNIEARIKKELGREGCRHMAILMVDCCRALVRAELTRELRYAMTTQPDLDKAAFVRKWMSQQPILAEYLRSI</sequence>
<name>A0A7C4EUB5_9BACT</name>
<comment type="caution">
    <text evidence="1">The sequence shown here is derived from an EMBL/GenBank/DDBJ whole genome shotgun (WGS) entry which is preliminary data.</text>
</comment>
<evidence type="ECO:0000313" key="1">
    <source>
        <dbReference type="EMBL" id="HGH62205.1"/>
    </source>
</evidence>